<dbReference type="PANTHER" id="PTHR34975">
    <property type="entry name" value="SPORE GERMINATION PROTEIN A2"/>
    <property type="match status" value="1"/>
</dbReference>
<evidence type="ECO:0000256" key="8">
    <source>
        <dbReference type="SAM" id="Phobius"/>
    </source>
</evidence>
<evidence type="ECO:0000256" key="4">
    <source>
        <dbReference type="ARBA" id="ARBA00022544"/>
    </source>
</evidence>
<comment type="similarity">
    <text evidence="2">Belongs to the amino acid-polyamine-organocation (APC) superfamily. Spore germination protein (SGP) (TC 2.A.3.9) family.</text>
</comment>
<evidence type="ECO:0000313" key="10">
    <source>
        <dbReference type="Proteomes" id="UP000256977"/>
    </source>
</evidence>
<dbReference type="Proteomes" id="UP000256977">
    <property type="component" value="Unassembled WGS sequence"/>
</dbReference>
<keyword evidence="10" id="KW-1185">Reference proteome</keyword>
<feature type="transmembrane region" description="Helical" evidence="8">
    <location>
        <begin position="270"/>
        <end position="289"/>
    </location>
</feature>
<reference evidence="9 10" key="1">
    <citation type="submission" date="2018-07" db="EMBL/GenBank/DDBJ databases">
        <title>Genomic Encyclopedia of Type Strains, Phase III (KMG-III): the genomes of soil and plant-associated and newly described type strains.</title>
        <authorList>
            <person name="Whitman W."/>
        </authorList>
    </citation>
    <scope>NUCLEOTIDE SEQUENCE [LARGE SCALE GENOMIC DNA]</scope>
    <source>
        <strain evidence="9 10">CECT 7287</strain>
    </source>
</reference>
<evidence type="ECO:0000256" key="1">
    <source>
        <dbReference type="ARBA" id="ARBA00004141"/>
    </source>
</evidence>
<feature type="transmembrane region" description="Helical" evidence="8">
    <location>
        <begin position="214"/>
        <end position="235"/>
    </location>
</feature>
<feature type="transmembrane region" description="Helical" evidence="8">
    <location>
        <begin position="140"/>
        <end position="161"/>
    </location>
</feature>
<evidence type="ECO:0000256" key="5">
    <source>
        <dbReference type="ARBA" id="ARBA00022692"/>
    </source>
</evidence>
<feature type="transmembrane region" description="Helical" evidence="8">
    <location>
        <begin position="301"/>
        <end position="326"/>
    </location>
</feature>
<sequence length="358" mass="39742">MKTPTFSLLQISFIFIQSIGLVNHVLVIPLLLDASGRDAWISVLATFLILVPFFLLIARMIKSLNRQAALAYLQERFGSVVSRTIAGLFAVALTLSAAVTVKDMTTWTTSSYLPFTPQYAVAASFLLLCAYTASRGLRSVALSAGILLPFIVVFGEFVMIANWPHKDYGLLFPIFERDAAAFSRGIPFAGSGLVELLLLLFVQHHVSTSIKKRHLLLLAVLLTGLTLGPLLGSIAEFGPVEGSLQRYPAFEQWRLVKIGSFIEHVDFLSIFQWVSGAFVRLSFTLWLIFQFFNFHKLALPIVTLAILGLVLYPIGDISFISLLTHFYFPADFYTMLAMSLILLILFKIPAKKRQGAQS</sequence>
<gene>
    <name evidence="9" type="ORF">DFP98_109106</name>
</gene>
<evidence type="ECO:0000256" key="3">
    <source>
        <dbReference type="ARBA" id="ARBA00022448"/>
    </source>
</evidence>
<comment type="subcellular location">
    <subcellularLocation>
        <location evidence="1">Membrane</location>
        <topology evidence="1">Multi-pass membrane protein</topology>
    </subcellularLocation>
</comment>
<keyword evidence="5 8" id="KW-0812">Transmembrane</keyword>
<feature type="transmembrane region" description="Helical" evidence="8">
    <location>
        <begin position="112"/>
        <end position="133"/>
    </location>
</feature>
<keyword evidence="7 8" id="KW-0472">Membrane</keyword>
<feature type="transmembrane region" description="Helical" evidence="8">
    <location>
        <begin position="80"/>
        <end position="100"/>
    </location>
</feature>
<accession>A0A3D9JU98</accession>
<dbReference type="RefSeq" id="WP_181917669.1">
    <property type="nucleotide sequence ID" value="NZ_QRDZ01000009.1"/>
</dbReference>
<dbReference type="NCBIfam" id="TIGR00912">
    <property type="entry name" value="2A0309"/>
    <property type="match status" value="1"/>
</dbReference>
<keyword evidence="4" id="KW-0309">Germination</keyword>
<keyword evidence="3" id="KW-0813">Transport</keyword>
<feature type="transmembrane region" description="Helical" evidence="8">
    <location>
        <begin position="332"/>
        <end position="350"/>
    </location>
</feature>
<evidence type="ECO:0000313" key="9">
    <source>
        <dbReference type="EMBL" id="RED77495.1"/>
    </source>
</evidence>
<dbReference type="InterPro" id="IPR004761">
    <property type="entry name" value="Spore_GerAB"/>
</dbReference>
<dbReference type="AlphaFoldDB" id="A0A3D9JU98"/>
<dbReference type="GO" id="GO:0009847">
    <property type="term" value="P:spore germination"/>
    <property type="evidence" value="ECO:0007669"/>
    <property type="project" value="InterPro"/>
</dbReference>
<name>A0A3D9JU98_9BACL</name>
<evidence type="ECO:0000256" key="7">
    <source>
        <dbReference type="ARBA" id="ARBA00023136"/>
    </source>
</evidence>
<feature type="transmembrane region" description="Helical" evidence="8">
    <location>
        <begin position="181"/>
        <end position="202"/>
    </location>
</feature>
<dbReference type="GO" id="GO:0016020">
    <property type="term" value="C:membrane"/>
    <property type="evidence" value="ECO:0007669"/>
    <property type="project" value="UniProtKB-SubCell"/>
</dbReference>
<evidence type="ECO:0000256" key="6">
    <source>
        <dbReference type="ARBA" id="ARBA00022989"/>
    </source>
</evidence>
<dbReference type="Pfam" id="PF03845">
    <property type="entry name" value="Spore_permease"/>
    <property type="match status" value="1"/>
</dbReference>
<organism evidence="9 10">
    <name type="scientific">Cohnella phaseoli</name>
    <dbReference type="NCBI Taxonomy" id="456490"/>
    <lineage>
        <taxon>Bacteria</taxon>
        <taxon>Bacillati</taxon>
        <taxon>Bacillota</taxon>
        <taxon>Bacilli</taxon>
        <taxon>Bacillales</taxon>
        <taxon>Paenibacillaceae</taxon>
        <taxon>Cohnella</taxon>
    </lineage>
</organism>
<dbReference type="PANTHER" id="PTHR34975:SF2">
    <property type="entry name" value="SPORE GERMINATION PROTEIN A2"/>
    <property type="match status" value="1"/>
</dbReference>
<proteinExistence type="inferred from homology"/>
<feature type="transmembrane region" description="Helical" evidence="8">
    <location>
        <begin position="7"/>
        <end position="27"/>
    </location>
</feature>
<evidence type="ECO:0000256" key="2">
    <source>
        <dbReference type="ARBA" id="ARBA00007998"/>
    </source>
</evidence>
<protein>
    <submittedName>
        <fullName evidence="9">Spore germination protein (Amino acid permease)</fullName>
    </submittedName>
</protein>
<comment type="caution">
    <text evidence="9">The sequence shown here is derived from an EMBL/GenBank/DDBJ whole genome shotgun (WGS) entry which is preliminary data.</text>
</comment>
<keyword evidence="6 8" id="KW-1133">Transmembrane helix</keyword>
<dbReference type="EMBL" id="QRDZ01000009">
    <property type="protein sequence ID" value="RED77495.1"/>
    <property type="molecule type" value="Genomic_DNA"/>
</dbReference>
<feature type="transmembrane region" description="Helical" evidence="8">
    <location>
        <begin position="39"/>
        <end position="59"/>
    </location>
</feature>